<feature type="region of interest" description="Disordered" evidence="1">
    <location>
        <begin position="72"/>
        <end position="111"/>
    </location>
</feature>
<sequence>MGICTFILESAAHSDHHFFASHFANKIAPLRPFHPVCDSLPARLHASPSLAEDAINRLPQFLERLISALEEARAESRSAQNSPTPQPSVRSDVQEPAATHGDTSDSKFAMQPSTDACHRLRSKTRSVLPLLLGWQRQPLSTDERHDIELSEAAAKIVEVGEV</sequence>
<organism evidence="2 3">
    <name type="scientific">Pterulicium gracile</name>
    <dbReference type="NCBI Taxonomy" id="1884261"/>
    <lineage>
        <taxon>Eukaryota</taxon>
        <taxon>Fungi</taxon>
        <taxon>Dikarya</taxon>
        <taxon>Basidiomycota</taxon>
        <taxon>Agaricomycotina</taxon>
        <taxon>Agaricomycetes</taxon>
        <taxon>Agaricomycetidae</taxon>
        <taxon>Agaricales</taxon>
        <taxon>Pleurotineae</taxon>
        <taxon>Pterulaceae</taxon>
        <taxon>Pterulicium</taxon>
    </lineage>
</organism>
<evidence type="ECO:0000313" key="2">
    <source>
        <dbReference type="EMBL" id="TFK98298.1"/>
    </source>
</evidence>
<accession>A0A5C3QDQ5</accession>
<proteinExistence type="predicted"/>
<protein>
    <submittedName>
        <fullName evidence="2">Uncharacterized protein</fullName>
    </submittedName>
</protein>
<gene>
    <name evidence="2" type="ORF">BDV98DRAFT_208680</name>
</gene>
<evidence type="ECO:0000256" key="1">
    <source>
        <dbReference type="SAM" id="MobiDB-lite"/>
    </source>
</evidence>
<dbReference type="EMBL" id="ML178840">
    <property type="protein sequence ID" value="TFK98298.1"/>
    <property type="molecule type" value="Genomic_DNA"/>
</dbReference>
<name>A0A5C3QDQ5_9AGAR</name>
<evidence type="ECO:0000313" key="3">
    <source>
        <dbReference type="Proteomes" id="UP000305067"/>
    </source>
</evidence>
<dbReference type="AlphaFoldDB" id="A0A5C3QDQ5"/>
<dbReference type="Proteomes" id="UP000305067">
    <property type="component" value="Unassembled WGS sequence"/>
</dbReference>
<reference evidence="2 3" key="1">
    <citation type="journal article" date="2019" name="Nat. Ecol. Evol.">
        <title>Megaphylogeny resolves global patterns of mushroom evolution.</title>
        <authorList>
            <person name="Varga T."/>
            <person name="Krizsan K."/>
            <person name="Foldi C."/>
            <person name="Dima B."/>
            <person name="Sanchez-Garcia M."/>
            <person name="Sanchez-Ramirez S."/>
            <person name="Szollosi G.J."/>
            <person name="Szarkandi J.G."/>
            <person name="Papp V."/>
            <person name="Albert L."/>
            <person name="Andreopoulos W."/>
            <person name="Angelini C."/>
            <person name="Antonin V."/>
            <person name="Barry K.W."/>
            <person name="Bougher N.L."/>
            <person name="Buchanan P."/>
            <person name="Buyck B."/>
            <person name="Bense V."/>
            <person name="Catcheside P."/>
            <person name="Chovatia M."/>
            <person name="Cooper J."/>
            <person name="Damon W."/>
            <person name="Desjardin D."/>
            <person name="Finy P."/>
            <person name="Geml J."/>
            <person name="Haridas S."/>
            <person name="Hughes K."/>
            <person name="Justo A."/>
            <person name="Karasinski D."/>
            <person name="Kautmanova I."/>
            <person name="Kiss B."/>
            <person name="Kocsube S."/>
            <person name="Kotiranta H."/>
            <person name="LaButti K.M."/>
            <person name="Lechner B.E."/>
            <person name="Liimatainen K."/>
            <person name="Lipzen A."/>
            <person name="Lukacs Z."/>
            <person name="Mihaltcheva S."/>
            <person name="Morgado L.N."/>
            <person name="Niskanen T."/>
            <person name="Noordeloos M.E."/>
            <person name="Ohm R.A."/>
            <person name="Ortiz-Santana B."/>
            <person name="Ovrebo C."/>
            <person name="Racz N."/>
            <person name="Riley R."/>
            <person name="Savchenko A."/>
            <person name="Shiryaev A."/>
            <person name="Soop K."/>
            <person name="Spirin V."/>
            <person name="Szebenyi C."/>
            <person name="Tomsovsky M."/>
            <person name="Tulloss R.E."/>
            <person name="Uehling J."/>
            <person name="Grigoriev I.V."/>
            <person name="Vagvolgyi C."/>
            <person name="Papp T."/>
            <person name="Martin F.M."/>
            <person name="Miettinen O."/>
            <person name="Hibbett D.S."/>
            <person name="Nagy L.G."/>
        </authorList>
    </citation>
    <scope>NUCLEOTIDE SEQUENCE [LARGE SCALE GENOMIC DNA]</scope>
    <source>
        <strain evidence="2 3">CBS 309.79</strain>
    </source>
</reference>
<keyword evidence="3" id="KW-1185">Reference proteome</keyword>
<feature type="compositionally biased region" description="Polar residues" evidence="1">
    <location>
        <begin position="80"/>
        <end position="91"/>
    </location>
</feature>